<dbReference type="RefSeq" id="WP_029333699.1">
    <property type="nucleotide sequence ID" value="NZ_UGGP01000001.1"/>
</dbReference>
<evidence type="ECO:0008006" key="4">
    <source>
        <dbReference type="Google" id="ProtNLM"/>
    </source>
</evidence>
<dbReference type="AlphaFoldDB" id="A0A377FWM4"/>
<sequence>MDKQQRIREIVAYQKKWMPLHVTTVIAVGLTFAMFLMNGSVGYLLGFFVALAALTYMDWKESRFLQQLTHEEDVRRLIPRQYVLRGVQALIGALAIYGLFQQERQLYILVVLGVVVGLQAWTAKYYEQKIQQIDAEQPSREDMRFLNL</sequence>
<proteinExistence type="predicted"/>
<keyword evidence="1" id="KW-0812">Transmembrane</keyword>
<evidence type="ECO:0000313" key="2">
    <source>
        <dbReference type="EMBL" id="STO09229.1"/>
    </source>
</evidence>
<gene>
    <name evidence="2" type="ORF">NCTC13163_02646</name>
</gene>
<dbReference type="OrthoDB" id="2357172at2"/>
<name>A0A377FWM4_9BACL</name>
<feature type="transmembrane region" description="Helical" evidence="1">
    <location>
        <begin position="82"/>
        <end position="100"/>
    </location>
</feature>
<evidence type="ECO:0000313" key="3">
    <source>
        <dbReference type="Proteomes" id="UP000254060"/>
    </source>
</evidence>
<feature type="transmembrane region" description="Helical" evidence="1">
    <location>
        <begin position="20"/>
        <end position="37"/>
    </location>
</feature>
<protein>
    <recommendedName>
        <fullName evidence="4">ATP synthase I chain</fullName>
    </recommendedName>
</protein>
<dbReference type="EMBL" id="UGGP01000001">
    <property type="protein sequence ID" value="STO09229.1"/>
    <property type="molecule type" value="Genomic_DNA"/>
</dbReference>
<reference evidence="2 3" key="1">
    <citation type="submission" date="2018-06" db="EMBL/GenBank/DDBJ databases">
        <authorList>
            <consortium name="Pathogen Informatics"/>
            <person name="Doyle S."/>
        </authorList>
    </citation>
    <scope>NUCLEOTIDE SEQUENCE [LARGE SCALE GENOMIC DNA]</scope>
    <source>
        <strain evidence="2 3">NCTC13163</strain>
    </source>
</reference>
<organism evidence="2 3">
    <name type="scientific">Exiguobacterium aurantiacum</name>
    <dbReference type="NCBI Taxonomy" id="33987"/>
    <lineage>
        <taxon>Bacteria</taxon>
        <taxon>Bacillati</taxon>
        <taxon>Bacillota</taxon>
        <taxon>Bacilli</taxon>
        <taxon>Bacillales</taxon>
        <taxon>Bacillales Family XII. Incertae Sedis</taxon>
        <taxon>Exiguobacterium</taxon>
    </lineage>
</organism>
<feature type="transmembrane region" description="Helical" evidence="1">
    <location>
        <begin position="106"/>
        <end position="123"/>
    </location>
</feature>
<evidence type="ECO:0000256" key="1">
    <source>
        <dbReference type="SAM" id="Phobius"/>
    </source>
</evidence>
<dbReference type="Proteomes" id="UP000254060">
    <property type="component" value="Unassembled WGS sequence"/>
</dbReference>
<accession>A0A377FWM4</accession>
<keyword evidence="1" id="KW-0472">Membrane</keyword>
<keyword evidence="1" id="KW-1133">Transmembrane helix</keyword>